<protein>
    <submittedName>
        <fullName evidence="2">Tetratricopeptide repeat protein</fullName>
    </submittedName>
</protein>
<dbReference type="Proteomes" id="UP000256838">
    <property type="component" value="Unassembled WGS sequence"/>
</dbReference>
<dbReference type="PANTHER" id="PTHR44809">
    <property type="match status" value="1"/>
</dbReference>
<dbReference type="SUPFAM" id="SSF48452">
    <property type="entry name" value="TPR-like"/>
    <property type="match status" value="1"/>
</dbReference>
<feature type="repeat" description="TPR" evidence="1">
    <location>
        <begin position="49"/>
        <end position="82"/>
    </location>
</feature>
<dbReference type="AlphaFoldDB" id="A0A3D8K0G7"/>
<sequence length="614" mass="67305">MSDTPTPRSAADVAPRAMLALAKHLHGAGRSQEAAEALRSLLSLQPGDAEAHLALALLLHDQGRLPDAEAAYRASLALRPDHAEAHKRLGNLLMQQERFADAEQAYKQALALNAQDADALGNLGRSLYAQQRLSEAALASHLAVTLRPDYVEAQVDVACVLRDLGRLPEAEATLRTAIAKCPEYADAHFNLGIVLEKAARFSEAEGSYREALKLRPDAVAGYNNLGNVLQQSGRPLEAAEVYRQALALNPSAAPSHYNLATALRALDLPHEAEPHYRSALALKPDYFDAQFGLGTLLLSLGRFEEGWRLFESRYALPRFLHYKTKAMLPLPQWQGESLEGRSLLVWQEDGLGDVIQFGRYLPLLKAAGAKRVDMVCASSLHRLFANVEGVDALLTHDAAKAQYGDYDCWTSLLSAPVHLGTTIDTIPPANYLQADEARAAHWRERLAAALPPGPRIGLVWKGNPRHHNDAHRSLNSLSSLLPLWSIPGVSFVSLQKGQDEDEAQRPQAFQPLLALGHELTDFADTAALIDQLDLVVCVDTSTAHLAATLGKPCCVLLPYHDPDWRWLHGRSDSPWYPCAMRVFRQPREGNWSAPVEAILQAGLEWFAAQSPRVA</sequence>
<feature type="repeat" description="TPR" evidence="1">
    <location>
        <begin position="219"/>
        <end position="252"/>
    </location>
</feature>
<dbReference type="Gene3D" id="3.40.50.2000">
    <property type="entry name" value="Glycogen Phosphorylase B"/>
    <property type="match status" value="1"/>
</dbReference>
<dbReference type="GO" id="GO:0016757">
    <property type="term" value="F:glycosyltransferase activity"/>
    <property type="evidence" value="ECO:0007669"/>
    <property type="project" value="InterPro"/>
</dbReference>
<dbReference type="SMART" id="SM00028">
    <property type="entry name" value="TPR"/>
    <property type="match status" value="8"/>
</dbReference>
<feature type="repeat" description="TPR" evidence="1">
    <location>
        <begin position="83"/>
        <end position="116"/>
    </location>
</feature>
<dbReference type="Gene3D" id="1.25.40.10">
    <property type="entry name" value="Tetratricopeptide repeat domain"/>
    <property type="match status" value="4"/>
</dbReference>
<name>A0A3D8K0G7_9BURK</name>
<evidence type="ECO:0000256" key="1">
    <source>
        <dbReference type="PROSITE-ProRule" id="PRU00339"/>
    </source>
</evidence>
<dbReference type="Pfam" id="PF13432">
    <property type="entry name" value="TPR_16"/>
    <property type="match status" value="3"/>
</dbReference>
<dbReference type="InterPro" id="IPR011990">
    <property type="entry name" value="TPR-like_helical_dom_sf"/>
</dbReference>
<evidence type="ECO:0000313" key="2">
    <source>
        <dbReference type="EMBL" id="RDU98406.1"/>
    </source>
</evidence>
<dbReference type="InterPro" id="IPR052943">
    <property type="entry name" value="TMTC_O-mannosyl-trnsfr"/>
</dbReference>
<evidence type="ECO:0000313" key="3">
    <source>
        <dbReference type="Proteomes" id="UP000256838"/>
    </source>
</evidence>
<comment type="caution">
    <text evidence="2">The sequence shown here is derived from an EMBL/GenBank/DDBJ whole genome shotgun (WGS) entry which is preliminary data.</text>
</comment>
<dbReference type="PROSITE" id="PS50293">
    <property type="entry name" value="TPR_REGION"/>
    <property type="match status" value="1"/>
</dbReference>
<keyword evidence="3" id="KW-1185">Reference proteome</keyword>
<dbReference type="Pfam" id="PF13424">
    <property type="entry name" value="TPR_12"/>
    <property type="match status" value="1"/>
</dbReference>
<keyword evidence="1" id="KW-0802">TPR repeat</keyword>
<dbReference type="PROSITE" id="PS50005">
    <property type="entry name" value="TPR"/>
    <property type="match status" value="4"/>
</dbReference>
<dbReference type="OrthoDB" id="9814129at2"/>
<reference evidence="2 3" key="1">
    <citation type="submission" date="2018-08" db="EMBL/GenBank/DDBJ databases">
        <title>Paraburkholderia sp. DHOM06 isolated from forest soil.</title>
        <authorList>
            <person name="Gao Z.-H."/>
            <person name="Qiu L.-H."/>
        </authorList>
    </citation>
    <scope>NUCLEOTIDE SEQUENCE [LARGE SCALE GENOMIC DNA]</scope>
    <source>
        <strain evidence="2 3">DHOM06</strain>
    </source>
</reference>
<proteinExistence type="predicted"/>
<dbReference type="InterPro" id="IPR019734">
    <property type="entry name" value="TPR_rpt"/>
</dbReference>
<gene>
    <name evidence="2" type="ORF">DWV00_13970</name>
</gene>
<accession>A0A3D8K0G7</accession>
<feature type="repeat" description="TPR" evidence="1">
    <location>
        <begin position="185"/>
        <end position="218"/>
    </location>
</feature>
<dbReference type="EMBL" id="QRGA01000007">
    <property type="protein sequence ID" value="RDU98406.1"/>
    <property type="molecule type" value="Genomic_DNA"/>
</dbReference>
<dbReference type="SUPFAM" id="SSF53756">
    <property type="entry name" value="UDP-Glycosyltransferase/glycogen phosphorylase"/>
    <property type="match status" value="1"/>
</dbReference>
<dbReference type="InterPro" id="IPR002201">
    <property type="entry name" value="Glyco_trans_9"/>
</dbReference>
<dbReference type="RefSeq" id="WP_115534162.1">
    <property type="nucleotide sequence ID" value="NZ_QRGA01000007.1"/>
</dbReference>
<organism evidence="2 3">
    <name type="scientific">Trinickia dinghuensis</name>
    <dbReference type="NCBI Taxonomy" id="2291023"/>
    <lineage>
        <taxon>Bacteria</taxon>
        <taxon>Pseudomonadati</taxon>
        <taxon>Pseudomonadota</taxon>
        <taxon>Betaproteobacteria</taxon>
        <taxon>Burkholderiales</taxon>
        <taxon>Burkholderiaceae</taxon>
        <taxon>Trinickia</taxon>
    </lineage>
</organism>
<dbReference type="Pfam" id="PF01075">
    <property type="entry name" value="Glyco_transf_9"/>
    <property type="match status" value="1"/>
</dbReference>
<dbReference type="PANTHER" id="PTHR44809:SF1">
    <property type="entry name" value="PROTEIN O-MANNOSYL-TRANSFERASE TMTC1"/>
    <property type="match status" value="1"/>
</dbReference>